<evidence type="ECO:0000256" key="1">
    <source>
        <dbReference type="SAM" id="SignalP"/>
    </source>
</evidence>
<protein>
    <submittedName>
        <fullName evidence="4">Hyperosmotically inducible protein</fullName>
    </submittedName>
    <submittedName>
        <fullName evidence="3">OsmY</fullName>
    </submittedName>
</protein>
<dbReference type="InterPro" id="IPR051686">
    <property type="entry name" value="Lipoprotein_DolP"/>
</dbReference>
<dbReference type="InterPro" id="IPR007055">
    <property type="entry name" value="BON_dom"/>
</dbReference>
<dbReference type="Proteomes" id="UP000182276">
    <property type="component" value="Unassembled WGS sequence"/>
</dbReference>
<evidence type="ECO:0000313" key="3">
    <source>
        <dbReference type="EMBL" id="AJE14339.1"/>
    </source>
</evidence>
<keyword evidence="1" id="KW-0732">Signal</keyword>
<dbReference type="Gene3D" id="3.30.1340.30">
    <property type="match status" value="1"/>
</dbReference>
<organism evidence="3 5">
    <name type="scientific">Stutzerimonas balearica DSM 6083</name>
    <dbReference type="NCBI Taxonomy" id="1123016"/>
    <lineage>
        <taxon>Bacteria</taxon>
        <taxon>Pseudomonadati</taxon>
        <taxon>Pseudomonadota</taxon>
        <taxon>Gammaproteobacteria</taxon>
        <taxon>Pseudomonadales</taxon>
        <taxon>Pseudomonadaceae</taxon>
        <taxon>Stutzerimonas</taxon>
    </lineage>
</organism>
<dbReference type="PROSITE" id="PS50914">
    <property type="entry name" value="BON"/>
    <property type="match status" value="1"/>
</dbReference>
<proteinExistence type="predicted"/>
<dbReference type="Proteomes" id="UP000031271">
    <property type="component" value="Chromosome"/>
</dbReference>
<dbReference type="EMBL" id="FNHO01000007">
    <property type="protein sequence ID" value="SDM66531.1"/>
    <property type="molecule type" value="Genomic_DNA"/>
</dbReference>
<feature type="signal peptide" evidence="1">
    <location>
        <begin position="1"/>
        <end position="25"/>
    </location>
</feature>
<feature type="domain" description="BON" evidence="2">
    <location>
        <begin position="60"/>
        <end position="129"/>
    </location>
</feature>
<dbReference type="InterPro" id="IPR014004">
    <property type="entry name" value="Transpt-assoc_nodulatn_dom_bac"/>
</dbReference>
<reference evidence="3 5" key="3">
    <citation type="journal article" name="Genome Announc.">
        <title>Complete Genome Sequence of Pseudomonas balearica DSM 6083T.</title>
        <authorList>
            <person name="Bennasar-Figueras A."/>
            <person name="Salva-Serra F."/>
            <person name="Jaen-Luchoro D."/>
            <person name="Segui C."/>
            <person name="Aliaga F."/>
            <person name="Busquets A."/>
            <person name="Gomila M."/>
            <person name="Moore E.R."/>
            <person name="Lalucat J."/>
        </authorList>
    </citation>
    <scope>NUCLEOTIDE SEQUENCE [LARGE SCALE GENOMIC DNA]</scope>
    <source>
        <strain evidence="5">DSM 6083</strain>
        <strain evidence="3">DSM6083</strain>
    </source>
</reference>
<dbReference type="SMART" id="SM00749">
    <property type="entry name" value="BON"/>
    <property type="match status" value="1"/>
</dbReference>
<dbReference type="EMBL" id="CP007511">
    <property type="protein sequence ID" value="AJE14339.1"/>
    <property type="molecule type" value="Genomic_DNA"/>
</dbReference>
<name>A0A8D3XZN9_9GAMM</name>
<sequence length="129" mass="12962">MKIQTLTAAAVGAALSVSVAGYAMAASTPAIDDSQATMLAANDASREAEHAMEEAGDAVSDGWITTKVKSVLLVEDATPGMQIEVETKDGVVSLSGTVATEAEKEAAIAKAKGIKGVREVAADGLKAAD</sequence>
<evidence type="ECO:0000259" key="2">
    <source>
        <dbReference type="PROSITE" id="PS50914"/>
    </source>
</evidence>
<dbReference type="PANTHER" id="PTHR34606:SF15">
    <property type="entry name" value="BON DOMAIN-CONTAINING PROTEIN"/>
    <property type="match status" value="1"/>
</dbReference>
<reference evidence="5" key="1">
    <citation type="submission" date="2014-03" db="EMBL/GenBank/DDBJ databases">
        <title>Complete genome of Pseudomonas balearica DSM 6083T, a sewage water isolate from an enrichment with 2-methylnaphthalene.</title>
        <authorList>
            <person name="Salva-Serra F."/>
            <person name="Jaen-Luchoro D."/>
            <person name="Busquets A."/>
            <person name="Pena A."/>
            <person name="Gomila M."/>
            <person name="Bosch R."/>
            <person name="Nogales B."/>
            <person name="Garcia-Valdes E."/>
            <person name="Lalucat J."/>
            <person name="Bennasar A."/>
        </authorList>
    </citation>
    <scope>NUCLEOTIDE SEQUENCE [LARGE SCALE GENOMIC DNA]</scope>
    <source>
        <strain evidence="5">DSM 6083</strain>
    </source>
</reference>
<evidence type="ECO:0000313" key="4">
    <source>
        <dbReference type="EMBL" id="SDM66531.1"/>
    </source>
</evidence>
<gene>
    <name evidence="3" type="ORF">CL52_04530</name>
    <name evidence="4" type="ORF">SAMN05660875_10754</name>
</gene>
<dbReference type="AlphaFoldDB" id="A0A8D3XZN9"/>
<keyword evidence="6" id="KW-1185">Reference proteome</keyword>
<dbReference type="Pfam" id="PF04972">
    <property type="entry name" value="BON"/>
    <property type="match status" value="1"/>
</dbReference>
<evidence type="ECO:0000313" key="6">
    <source>
        <dbReference type="Proteomes" id="UP000182276"/>
    </source>
</evidence>
<feature type="chain" id="PRO_5034302540" evidence="1">
    <location>
        <begin position="26"/>
        <end position="129"/>
    </location>
</feature>
<accession>A0A8D3XZN9</accession>
<reference evidence="4 6" key="2">
    <citation type="submission" date="2016-10" db="EMBL/GenBank/DDBJ databases">
        <authorList>
            <person name="Varghese N."/>
            <person name="Submissions S."/>
        </authorList>
    </citation>
    <scope>NUCLEOTIDE SEQUENCE [LARGE SCALE GENOMIC DNA]</scope>
    <source>
        <strain evidence="4 6">DSM 6083</strain>
    </source>
</reference>
<dbReference type="GeneID" id="77259183"/>
<dbReference type="KEGG" id="pbm:CL52_04530"/>
<dbReference type="PANTHER" id="PTHR34606">
    <property type="entry name" value="BON DOMAIN-CONTAINING PROTEIN"/>
    <property type="match status" value="1"/>
</dbReference>
<dbReference type="RefSeq" id="WP_041111210.1">
    <property type="nucleotide sequence ID" value="NZ_CP007511.1"/>
</dbReference>
<evidence type="ECO:0000313" key="5">
    <source>
        <dbReference type="Proteomes" id="UP000031271"/>
    </source>
</evidence>